<dbReference type="EMBL" id="LBXD01000022">
    <property type="protein sequence ID" value="KKR23354.1"/>
    <property type="molecule type" value="Genomic_DNA"/>
</dbReference>
<protein>
    <submittedName>
        <fullName evidence="5">Excinuclease ABC, C subunit domain protein</fullName>
    </submittedName>
</protein>
<reference evidence="5 6" key="1">
    <citation type="journal article" date="2015" name="Nature">
        <title>rRNA introns, odd ribosomes, and small enigmatic genomes across a large radiation of phyla.</title>
        <authorList>
            <person name="Brown C.T."/>
            <person name="Hug L.A."/>
            <person name="Thomas B.C."/>
            <person name="Sharon I."/>
            <person name="Castelle C.J."/>
            <person name="Singh A."/>
            <person name="Wilkins M.J."/>
            <person name="Williams K.H."/>
            <person name="Banfield J.F."/>
        </authorList>
    </citation>
    <scope>NUCLEOTIDE SEQUENCE [LARGE SCALE GENOMIC DNA]</scope>
</reference>
<accession>A0A0G0P520</accession>
<dbReference type="InterPro" id="IPR038476">
    <property type="entry name" value="UvrC_RNase_H_dom_sf"/>
</dbReference>
<evidence type="ECO:0000259" key="3">
    <source>
        <dbReference type="PROSITE" id="PS50164"/>
    </source>
</evidence>
<dbReference type="InterPro" id="IPR000305">
    <property type="entry name" value="GIY-YIG_endonuc"/>
</dbReference>
<dbReference type="PANTHER" id="PTHR30562:SF1">
    <property type="entry name" value="UVRABC SYSTEM PROTEIN C"/>
    <property type="match status" value="1"/>
</dbReference>
<dbReference type="GO" id="GO:0009380">
    <property type="term" value="C:excinuclease repair complex"/>
    <property type="evidence" value="ECO:0007669"/>
    <property type="project" value="TreeGrafter"/>
</dbReference>
<dbReference type="InterPro" id="IPR050066">
    <property type="entry name" value="UvrABC_protein_C"/>
</dbReference>
<dbReference type="GO" id="GO:0009381">
    <property type="term" value="F:excinuclease ABC activity"/>
    <property type="evidence" value="ECO:0007669"/>
    <property type="project" value="InterPro"/>
</dbReference>
<dbReference type="Pfam" id="PF01541">
    <property type="entry name" value="GIY-YIG"/>
    <property type="match status" value="1"/>
</dbReference>
<dbReference type="InterPro" id="IPR036876">
    <property type="entry name" value="UVR_dom_sf"/>
</dbReference>
<dbReference type="InterPro" id="IPR047296">
    <property type="entry name" value="GIY-YIG_UvrC_Cho"/>
</dbReference>
<dbReference type="SUPFAM" id="SSF46600">
    <property type="entry name" value="C-terminal UvrC-binding domain of UvrB"/>
    <property type="match status" value="1"/>
</dbReference>
<dbReference type="InterPro" id="IPR001162">
    <property type="entry name" value="UvrC_RNase_H_dom"/>
</dbReference>
<evidence type="ECO:0000259" key="4">
    <source>
        <dbReference type="PROSITE" id="PS50165"/>
    </source>
</evidence>
<dbReference type="PROSITE" id="PS50164">
    <property type="entry name" value="GIY_YIG"/>
    <property type="match status" value="1"/>
</dbReference>
<proteinExistence type="predicted"/>
<dbReference type="PATRIC" id="fig|1619031.3.peg.402"/>
<dbReference type="PANTHER" id="PTHR30562">
    <property type="entry name" value="UVRC/OXIDOREDUCTASE"/>
    <property type="match status" value="1"/>
</dbReference>
<dbReference type="InterPro" id="IPR001943">
    <property type="entry name" value="UVR_dom"/>
</dbReference>
<dbReference type="Gene3D" id="3.40.1440.10">
    <property type="entry name" value="GIY-YIG endonuclease"/>
    <property type="match status" value="1"/>
</dbReference>
<feature type="domain" description="UVR" evidence="2">
    <location>
        <begin position="199"/>
        <end position="234"/>
    </location>
</feature>
<dbReference type="SMART" id="SM00465">
    <property type="entry name" value="GIYc"/>
    <property type="match status" value="1"/>
</dbReference>
<dbReference type="SUPFAM" id="SSF82771">
    <property type="entry name" value="GIY-YIG endonuclease"/>
    <property type="match status" value="1"/>
</dbReference>
<dbReference type="AlphaFoldDB" id="A0A0G0P520"/>
<dbReference type="GO" id="GO:0006289">
    <property type="term" value="P:nucleotide-excision repair"/>
    <property type="evidence" value="ECO:0007669"/>
    <property type="project" value="InterPro"/>
</dbReference>
<gene>
    <name evidence="5" type="ORF">UT53_C0022G0005</name>
</gene>
<keyword evidence="1" id="KW-0175">Coiled coil</keyword>
<dbReference type="Pfam" id="PF08459">
    <property type="entry name" value="UvrC_RNaseH_dom"/>
    <property type="match status" value="1"/>
</dbReference>
<evidence type="ECO:0000313" key="6">
    <source>
        <dbReference type="Proteomes" id="UP000034764"/>
    </source>
</evidence>
<feature type="coiled-coil region" evidence="1">
    <location>
        <begin position="195"/>
        <end position="222"/>
    </location>
</feature>
<dbReference type="PROSITE" id="PS50165">
    <property type="entry name" value="UVRC"/>
    <property type="match status" value="1"/>
</dbReference>
<dbReference type="CDD" id="cd10434">
    <property type="entry name" value="GIY-YIG_UvrC_Cho"/>
    <property type="match status" value="1"/>
</dbReference>
<sequence length="423" mass="48270">MTHEKLKNSIKKAPKSAGIYIFKNNSRFLYIGKAINIANRLKGYLRPQDQRIDKMIEIATSLSFKTTDSDIEALILESQTIKKLRPQFNIMLRDDKQYFFVNFNNENFSKINLVHQPISTSDIGPFTDGSALKITLQYLRKIFPYCTCKQKHNNYCLNYHIGNCPGFCCLKNYEPSKEELKRYNNNVGAIRKILLGEKNTVLKDLERKMKILAEEHNFDEAIQIRGKLIRLNRVFANAKIIKNLDLEKNTTKNNHVGLIQLKEAFRLKKIPNRIEGYDISNIQGMSATGAMVVFRDGQASKSEYRKFKIKTVRDASDTAMLGEILTRRFDHSEWLMPDLILVDGGKGQLSTAGASAPAGIPILALTKDAKHHGDHVYALTLKTAIKLAKLPEEARNLLLLIDSEAHRFAINYHRKLSGRRMLS</sequence>
<evidence type="ECO:0000259" key="2">
    <source>
        <dbReference type="PROSITE" id="PS50151"/>
    </source>
</evidence>
<name>A0A0G0P520_9BACT</name>
<dbReference type="PROSITE" id="PS50151">
    <property type="entry name" value="UVR"/>
    <property type="match status" value="1"/>
</dbReference>
<evidence type="ECO:0000256" key="1">
    <source>
        <dbReference type="SAM" id="Coils"/>
    </source>
</evidence>
<dbReference type="Proteomes" id="UP000034764">
    <property type="component" value="Unassembled WGS sequence"/>
</dbReference>
<dbReference type="InterPro" id="IPR035901">
    <property type="entry name" value="GIY-YIG_endonuc_sf"/>
</dbReference>
<feature type="domain" description="UvrC family homology region profile" evidence="4">
    <location>
        <begin position="231"/>
        <end position="352"/>
    </location>
</feature>
<feature type="domain" description="GIY-YIG" evidence="3">
    <location>
        <begin position="15"/>
        <end position="90"/>
    </location>
</feature>
<organism evidence="5 6">
    <name type="scientific">Candidatus Yanofskybacteria bacterium GW2011_GWD2_39_48</name>
    <dbReference type="NCBI Taxonomy" id="1619031"/>
    <lineage>
        <taxon>Bacteria</taxon>
        <taxon>Candidatus Yanofskyibacteriota</taxon>
    </lineage>
</organism>
<dbReference type="Gene3D" id="3.30.420.340">
    <property type="entry name" value="UvrC, RNAse H endonuclease domain"/>
    <property type="match status" value="1"/>
</dbReference>
<comment type="caution">
    <text evidence="5">The sequence shown here is derived from an EMBL/GenBank/DDBJ whole genome shotgun (WGS) entry which is preliminary data.</text>
</comment>
<evidence type="ECO:0000313" key="5">
    <source>
        <dbReference type="EMBL" id="KKR23354.1"/>
    </source>
</evidence>